<dbReference type="RefSeq" id="WP_066086969.1">
    <property type="nucleotide sequence ID" value="NZ_CP126114.1"/>
</dbReference>
<dbReference type="KEGG" id="nnv:QNH39_12935"/>
<protein>
    <submittedName>
        <fullName evidence="2">Uncharacterized protein</fullName>
    </submittedName>
</protein>
<dbReference type="EMBL" id="CP126114">
    <property type="protein sequence ID" value="WHY88678.1"/>
    <property type="molecule type" value="Genomic_DNA"/>
</dbReference>
<dbReference type="Proteomes" id="UP001178288">
    <property type="component" value="Chromosome"/>
</dbReference>
<feature type="transmembrane region" description="Helical" evidence="1">
    <location>
        <begin position="12"/>
        <end position="33"/>
    </location>
</feature>
<keyword evidence="1" id="KW-0812">Transmembrane</keyword>
<evidence type="ECO:0000313" key="3">
    <source>
        <dbReference type="Proteomes" id="UP001178288"/>
    </source>
</evidence>
<name>A0AA95SEX8_9BACI</name>
<sequence length="130" mass="14259">MKEYRYTKSLSVIVGSLTIFAAIGFGILSFIGMALSKALNTGNDNSTTDSSPVIILMILLLIGLITVMGSFKLKIKAWKIFYTGFCLVLGIGFVISFFISYGALGVKNELFILCVGIIYLCLSYLTMREK</sequence>
<gene>
    <name evidence="2" type="ORF">QNH39_12935</name>
</gene>
<reference evidence="2" key="1">
    <citation type="submission" date="2023-05" db="EMBL/GenBank/DDBJ databases">
        <title>Comparative genomics of Bacillaceae isolates and their secondary metabolite potential.</title>
        <authorList>
            <person name="Song L."/>
            <person name="Nielsen L.J."/>
            <person name="Mohite O."/>
            <person name="Xu X."/>
            <person name="Weber T."/>
            <person name="Kovacs A.T."/>
        </authorList>
    </citation>
    <scope>NUCLEOTIDE SEQUENCE</scope>
    <source>
        <strain evidence="2">XLM17</strain>
    </source>
</reference>
<keyword evidence="1" id="KW-0472">Membrane</keyword>
<dbReference type="AlphaFoldDB" id="A0AA95SEX8"/>
<feature type="transmembrane region" description="Helical" evidence="1">
    <location>
        <begin position="53"/>
        <end position="73"/>
    </location>
</feature>
<keyword evidence="1" id="KW-1133">Transmembrane helix</keyword>
<evidence type="ECO:0000256" key="1">
    <source>
        <dbReference type="SAM" id="Phobius"/>
    </source>
</evidence>
<proteinExistence type="predicted"/>
<accession>A0AA95SEX8</accession>
<keyword evidence="3" id="KW-1185">Reference proteome</keyword>
<evidence type="ECO:0000313" key="2">
    <source>
        <dbReference type="EMBL" id="WHY88678.1"/>
    </source>
</evidence>
<organism evidence="2 3">
    <name type="scientific">Neobacillus novalis</name>
    <dbReference type="NCBI Taxonomy" id="220687"/>
    <lineage>
        <taxon>Bacteria</taxon>
        <taxon>Bacillati</taxon>
        <taxon>Bacillota</taxon>
        <taxon>Bacilli</taxon>
        <taxon>Bacillales</taxon>
        <taxon>Bacillaceae</taxon>
        <taxon>Neobacillus</taxon>
    </lineage>
</organism>
<feature type="transmembrane region" description="Helical" evidence="1">
    <location>
        <begin position="80"/>
        <end position="104"/>
    </location>
</feature>
<feature type="transmembrane region" description="Helical" evidence="1">
    <location>
        <begin position="110"/>
        <end position="127"/>
    </location>
</feature>